<dbReference type="EMBL" id="JAPJUH010000002">
    <property type="protein sequence ID" value="MCX3264821.1"/>
    <property type="molecule type" value="Genomic_DNA"/>
</dbReference>
<dbReference type="AlphaFoldDB" id="A0A9X3I8J7"/>
<evidence type="ECO:0000313" key="2">
    <source>
        <dbReference type="Proteomes" id="UP001142592"/>
    </source>
</evidence>
<gene>
    <name evidence="1" type="ORF">OQZ29_08705</name>
</gene>
<keyword evidence="2" id="KW-1185">Reference proteome</keyword>
<name>A0A9X3I8J7_9SPHI</name>
<dbReference type="Proteomes" id="UP001142592">
    <property type="component" value="Unassembled WGS sequence"/>
</dbReference>
<accession>A0A9X3I8J7</accession>
<protein>
    <recommendedName>
        <fullName evidence="3">Tail fiber protein</fullName>
    </recommendedName>
</protein>
<evidence type="ECO:0000313" key="1">
    <source>
        <dbReference type="EMBL" id="MCX3264821.1"/>
    </source>
</evidence>
<comment type="caution">
    <text evidence="1">The sequence shown here is derived from an EMBL/GenBank/DDBJ whole genome shotgun (WGS) entry which is preliminary data.</text>
</comment>
<reference evidence="1" key="1">
    <citation type="submission" date="2022-11" db="EMBL/GenBank/DDBJ databases">
        <authorList>
            <person name="Graham C."/>
            <person name="Newman J.D."/>
        </authorList>
    </citation>
    <scope>NUCLEOTIDE SEQUENCE</scope>
    <source>
        <strain evidence="1">DSM 19486</strain>
    </source>
</reference>
<proteinExistence type="predicted"/>
<organism evidence="1 2">
    <name type="scientific">Pedobacter agri</name>
    <dbReference type="NCBI Taxonomy" id="454586"/>
    <lineage>
        <taxon>Bacteria</taxon>
        <taxon>Pseudomonadati</taxon>
        <taxon>Bacteroidota</taxon>
        <taxon>Sphingobacteriia</taxon>
        <taxon>Sphingobacteriales</taxon>
        <taxon>Sphingobacteriaceae</taxon>
        <taxon>Pedobacter</taxon>
    </lineage>
</organism>
<dbReference type="RefSeq" id="WP_010600055.1">
    <property type="nucleotide sequence ID" value="NZ_JAPJUH010000002.1"/>
</dbReference>
<evidence type="ECO:0008006" key="3">
    <source>
        <dbReference type="Google" id="ProtNLM"/>
    </source>
</evidence>
<sequence>MIRKIEPADTLELGFRGKYNETIEEIPISGTLTSDGKLRLNKFGGGSVIEIPLLGLFYTKNEILQMFQGGLNLPVATENNRGVIQIATQIEVNAGDDDQKAVTAAKIKNSDLISWKGVWVQPGADEAYPVNVTVIRGTGIYLSLVNDNQSDPSLDPAKWRRVGGSDPKTTIQSNADFSINWQTDIVPNDGRTYAQKHGNNIGSITGIYDAGNGVMTPFTPNFTYTVNGTGGINIITFTEVFGPVTII</sequence>